<accession>A0A1G7M2X2</accession>
<gene>
    <name evidence="2" type="ORF">SAMN05216381_1900</name>
</gene>
<dbReference type="Proteomes" id="UP000243378">
    <property type="component" value="Unassembled WGS sequence"/>
</dbReference>
<dbReference type="InterPro" id="IPR012938">
    <property type="entry name" value="Glc/Sorbosone_DH"/>
</dbReference>
<dbReference type="PANTHER" id="PTHR19328:SF75">
    <property type="entry name" value="ALDOSE SUGAR DEHYDROGENASE YLII"/>
    <property type="match status" value="1"/>
</dbReference>
<dbReference type="OrthoDB" id="9770043at2"/>
<organism evidence="2 3">
    <name type="scientific">Phytopseudomonas seleniipraecipitans</name>
    <dbReference type="NCBI Taxonomy" id="640205"/>
    <lineage>
        <taxon>Bacteria</taxon>
        <taxon>Pseudomonadati</taxon>
        <taxon>Pseudomonadota</taxon>
        <taxon>Gammaproteobacteria</taxon>
        <taxon>Pseudomonadales</taxon>
        <taxon>Pseudomonadaceae</taxon>
        <taxon>Phytopseudomonas</taxon>
    </lineage>
</organism>
<evidence type="ECO:0000313" key="2">
    <source>
        <dbReference type="EMBL" id="SDF56013.1"/>
    </source>
</evidence>
<reference evidence="2 3" key="1">
    <citation type="submission" date="2016-10" db="EMBL/GenBank/DDBJ databases">
        <authorList>
            <person name="de Groot N.N."/>
        </authorList>
    </citation>
    <scope>NUCLEOTIDE SEQUENCE [LARGE SCALE GENOMIC DNA]</scope>
    <source>
        <strain evidence="2 3">LMG 25475</strain>
    </source>
</reference>
<evidence type="ECO:0000313" key="3">
    <source>
        <dbReference type="Proteomes" id="UP000243378"/>
    </source>
</evidence>
<dbReference type="Pfam" id="PF07995">
    <property type="entry name" value="GSDH"/>
    <property type="match status" value="1"/>
</dbReference>
<protein>
    <submittedName>
        <fullName evidence="2">Glucose/arabinose dehydrogenase, beta-propeller fold</fullName>
    </submittedName>
</protein>
<dbReference type="InterPro" id="IPR011041">
    <property type="entry name" value="Quinoprot_gluc/sorb_DH_b-prop"/>
</dbReference>
<dbReference type="EMBL" id="FNBM01000003">
    <property type="protein sequence ID" value="SDF56013.1"/>
    <property type="molecule type" value="Genomic_DNA"/>
</dbReference>
<sequence>MTLSRNKRVTVSAVLLVLGLCAGVLARADYRIETVSGGLEHPWSLAFLPDGRMLVTERTGQLRMIDAQGKLQAEPIAGMPTPFVATQAGLMEVVLDPHFADDPWIYLSYAHGDIDANNTRLARARLVNTELRDFEVLFTAQPAKAGASHYGGRIAFLPDDTLVLTLGDGFDWREQAQNPANHLGKTVRLHRDGSIPDDNPLRGQQGAAQEIYSLGHRNVQGIVYDSARERLYSHEHGPKGGDELNLLQAGGNYGWPLTSFGVDYTGAMVTPFTELPGYLPPQLHWTPSVAPSGLALYSGDRFPLWKGDLFVSTLAEKSVRRVRLEKGRLAGEDVLFQELEERIRGVYDGPDGALYLLTDSAEGRLLRVVPL</sequence>
<evidence type="ECO:0000259" key="1">
    <source>
        <dbReference type="Pfam" id="PF07995"/>
    </source>
</evidence>
<dbReference type="PANTHER" id="PTHR19328">
    <property type="entry name" value="HEDGEHOG-INTERACTING PROTEIN"/>
    <property type="match status" value="1"/>
</dbReference>
<dbReference type="AlphaFoldDB" id="A0A1G7M2X2"/>
<dbReference type="Gene3D" id="2.120.10.30">
    <property type="entry name" value="TolB, C-terminal domain"/>
    <property type="match status" value="1"/>
</dbReference>
<dbReference type="RefSeq" id="WP_092367185.1">
    <property type="nucleotide sequence ID" value="NZ_FNBM01000003.1"/>
</dbReference>
<dbReference type="SUPFAM" id="SSF50952">
    <property type="entry name" value="Soluble quinoprotein glucose dehydrogenase"/>
    <property type="match status" value="1"/>
</dbReference>
<name>A0A1G7M2X2_9GAMM</name>
<dbReference type="InterPro" id="IPR011042">
    <property type="entry name" value="6-blade_b-propeller_TolB-like"/>
</dbReference>
<dbReference type="STRING" id="640205.SAMN05216381_1900"/>
<feature type="domain" description="Glucose/Sorbosone dehydrogenase" evidence="1">
    <location>
        <begin position="39"/>
        <end position="367"/>
    </location>
</feature>
<proteinExistence type="predicted"/>